<dbReference type="eggNOG" id="COG1376">
    <property type="taxonomic scope" value="Bacteria"/>
</dbReference>
<comment type="pathway">
    <text evidence="1 6">Cell wall biogenesis; peptidoglycan biosynthesis.</text>
</comment>
<evidence type="ECO:0000313" key="10">
    <source>
        <dbReference type="Proteomes" id="UP000001549"/>
    </source>
</evidence>
<evidence type="ECO:0000256" key="3">
    <source>
        <dbReference type="ARBA" id="ARBA00022960"/>
    </source>
</evidence>
<accession>F8B3I3</accession>
<dbReference type="KEGG" id="fsy:FsymDg_0248"/>
<feature type="active site" description="Proton donor/acceptor" evidence="6">
    <location>
        <position position="276"/>
    </location>
</feature>
<organism evidence="9 10">
    <name type="scientific">Candidatus Protofrankia datiscae</name>
    <dbReference type="NCBI Taxonomy" id="2716812"/>
    <lineage>
        <taxon>Bacteria</taxon>
        <taxon>Bacillati</taxon>
        <taxon>Actinomycetota</taxon>
        <taxon>Actinomycetes</taxon>
        <taxon>Frankiales</taxon>
        <taxon>Frankiaceae</taxon>
        <taxon>Protofrankia</taxon>
    </lineage>
</organism>
<proteinExistence type="predicted"/>
<dbReference type="RefSeq" id="WP_013871815.1">
    <property type="nucleotide sequence ID" value="NC_015656.1"/>
</dbReference>
<dbReference type="Gene3D" id="2.40.440.10">
    <property type="entry name" value="L,D-transpeptidase catalytic domain-like"/>
    <property type="match status" value="1"/>
</dbReference>
<gene>
    <name evidence="9" type="ordered locus">FsymDg_0248</name>
</gene>
<keyword evidence="3 6" id="KW-0133">Cell shape</keyword>
<dbReference type="Pfam" id="PF03734">
    <property type="entry name" value="YkuD"/>
    <property type="match status" value="1"/>
</dbReference>
<dbReference type="CDD" id="cd16913">
    <property type="entry name" value="YkuD_like"/>
    <property type="match status" value="1"/>
</dbReference>
<evidence type="ECO:0000256" key="6">
    <source>
        <dbReference type="PROSITE-ProRule" id="PRU01373"/>
    </source>
</evidence>
<protein>
    <submittedName>
        <fullName evidence="9">ErfK/YbiS/YcfS/YnhG family protein</fullName>
    </submittedName>
</protein>
<name>F8B3I3_9ACTN</name>
<feature type="region of interest" description="Disordered" evidence="7">
    <location>
        <begin position="20"/>
        <end position="63"/>
    </location>
</feature>
<sequence length="317" mass="32362">MMVLGSSVCRRPASGVAAHAVSSTGMPAGSAPTGGTPTSTSTSVSAAAAAGNTPPPRRLSPRRAGIPSLVLAGLITFTGCGGGSADSPTGTQPTAPTSTAVPQAAHSELAAAASVNQDGTSTIVTAVVPKVDIYKSPIAASVVSQLSNPNEAGAPRVFLVVAKLPGWWQVLLPVQPAGTTGWVKDAQVKASQTSYRVEVARKEHRLRVYDKQQVVVDEPTAVGTGDTPTPGGKFYLTELLQPRNPAGAYGPYAFGLSGFSTTLDSFEGRAPVIGIHGTNQPNLLGQDVSHGCIRVSNETITRLARLLPLGTPVEIVA</sequence>
<keyword evidence="4 6" id="KW-0573">Peptidoglycan synthesis</keyword>
<dbReference type="GO" id="GO:0008360">
    <property type="term" value="P:regulation of cell shape"/>
    <property type="evidence" value="ECO:0007669"/>
    <property type="project" value="UniProtKB-UniRule"/>
</dbReference>
<dbReference type="GO" id="GO:0005576">
    <property type="term" value="C:extracellular region"/>
    <property type="evidence" value="ECO:0007669"/>
    <property type="project" value="TreeGrafter"/>
</dbReference>
<dbReference type="HOGENOM" id="CLU_073013_1_0_11"/>
<dbReference type="STRING" id="656024.FsymDg_0248"/>
<dbReference type="Proteomes" id="UP000001549">
    <property type="component" value="Chromosome"/>
</dbReference>
<dbReference type="PROSITE" id="PS52029">
    <property type="entry name" value="LD_TPASE"/>
    <property type="match status" value="1"/>
</dbReference>
<dbReference type="PANTHER" id="PTHR30582">
    <property type="entry name" value="L,D-TRANSPEPTIDASE"/>
    <property type="match status" value="1"/>
</dbReference>
<dbReference type="AlphaFoldDB" id="F8B3I3"/>
<dbReference type="InterPro" id="IPR050979">
    <property type="entry name" value="LD-transpeptidase"/>
</dbReference>
<feature type="domain" description="L,D-TPase catalytic" evidence="8">
    <location>
        <begin position="195"/>
        <end position="316"/>
    </location>
</feature>
<keyword evidence="2" id="KW-0808">Transferase</keyword>
<dbReference type="GO" id="GO:0071972">
    <property type="term" value="F:peptidoglycan L,D-transpeptidase activity"/>
    <property type="evidence" value="ECO:0007669"/>
    <property type="project" value="TreeGrafter"/>
</dbReference>
<feature type="active site" description="Nucleophile" evidence="6">
    <location>
        <position position="292"/>
    </location>
</feature>
<dbReference type="SUPFAM" id="SSF141523">
    <property type="entry name" value="L,D-transpeptidase catalytic domain-like"/>
    <property type="match status" value="1"/>
</dbReference>
<keyword evidence="5 6" id="KW-0961">Cell wall biogenesis/degradation</keyword>
<dbReference type="GO" id="GO:0071555">
    <property type="term" value="P:cell wall organization"/>
    <property type="evidence" value="ECO:0007669"/>
    <property type="project" value="UniProtKB-UniRule"/>
</dbReference>
<dbReference type="GO" id="GO:0018104">
    <property type="term" value="P:peptidoglycan-protein cross-linking"/>
    <property type="evidence" value="ECO:0007669"/>
    <property type="project" value="TreeGrafter"/>
</dbReference>
<evidence type="ECO:0000256" key="2">
    <source>
        <dbReference type="ARBA" id="ARBA00022679"/>
    </source>
</evidence>
<reference evidence="9 10" key="1">
    <citation type="submission" date="2011-05" db="EMBL/GenBank/DDBJ databases">
        <title>Complete sequence of chromosome of Frankia symbiont of Datisca glomerata.</title>
        <authorList>
            <consortium name="US DOE Joint Genome Institute"/>
            <person name="Lucas S."/>
            <person name="Han J."/>
            <person name="Lapidus A."/>
            <person name="Cheng J.-F."/>
            <person name="Goodwin L."/>
            <person name="Pitluck S."/>
            <person name="Peters L."/>
            <person name="Mikhailova N."/>
            <person name="Chertkov O."/>
            <person name="Teshima H."/>
            <person name="Han C."/>
            <person name="Tapia R."/>
            <person name="Land M."/>
            <person name="Hauser L."/>
            <person name="Kyrpides N."/>
            <person name="Ivanova N."/>
            <person name="Pagani I."/>
            <person name="Berry A."/>
            <person name="Pawlowski K."/>
            <person name="Persson T."/>
            <person name="Vanden Heuvel B."/>
            <person name="Benson D."/>
            <person name="Woyke T."/>
        </authorList>
    </citation>
    <scope>NUCLEOTIDE SEQUENCE [LARGE SCALE GENOMIC DNA]</scope>
    <source>
        <strain evidence="10">4085684</strain>
    </source>
</reference>
<evidence type="ECO:0000313" key="9">
    <source>
        <dbReference type="EMBL" id="AEH07820.1"/>
    </source>
</evidence>
<dbReference type="GO" id="GO:0016740">
    <property type="term" value="F:transferase activity"/>
    <property type="evidence" value="ECO:0007669"/>
    <property type="project" value="UniProtKB-KW"/>
</dbReference>
<evidence type="ECO:0000256" key="7">
    <source>
        <dbReference type="SAM" id="MobiDB-lite"/>
    </source>
</evidence>
<evidence type="ECO:0000256" key="1">
    <source>
        <dbReference type="ARBA" id="ARBA00004752"/>
    </source>
</evidence>
<keyword evidence="10" id="KW-1185">Reference proteome</keyword>
<dbReference type="PANTHER" id="PTHR30582:SF30">
    <property type="entry name" value="BLR4375 PROTEIN"/>
    <property type="match status" value="1"/>
</dbReference>
<evidence type="ECO:0000256" key="4">
    <source>
        <dbReference type="ARBA" id="ARBA00022984"/>
    </source>
</evidence>
<dbReference type="InterPro" id="IPR038063">
    <property type="entry name" value="Transpep_catalytic_dom"/>
</dbReference>
<evidence type="ECO:0000259" key="8">
    <source>
        <dbReference type="PROSITE" id="PS52029"/>
    </source>
</evidence>
<dbReference type="UniPathway" id="UPA00219"/>
<feature type="compositionally biased region" description="Low complexity" evidence="7">
    <location>
        <begin position="24"/>
        <end position="52"/>
    </location>
</feature>
<dbReference type="EMBL" id="CP002801">
    <property type="protein sequence ID" value="AEH07820.1"/>
    <property type="molecule type" value="Genomic_DNA"/>
</dbReference>
<dbReference type="InterPro" id="IPR005490">
    <property type="entry name" value="LD_TPept_cat_dom"/>
</dbReference>
<evidence type="ECO:0000256" key="5">
    <source>
        <dbReference type="ARBA" id="ARBA00023316"/>
    </source>
</evidence>